<dbReference type="EMBL" id="JAUHHV010000008">
    <property type="protein sequence ID" value="KAK1415205.1"/>
    <property type="molecule type" value="Genomic_DNA"/>
</dbReference>
<reference evidence="1" key="1">
    <citation type="journal article" date="2023" name="bioRxiv">
        <title>Improved chromosome-level genome assembly for marigold (Tagetes erecta).</title>
        <authorList>
            <person name="Jiang F."/>
            <person name="Yuan L."/>
            <person name="Wang S."/>
            <person name="Wang H."/>
            <person name="Xu D."/>
            <person name="Wang A."/>
            <person name="Fan W."/>
        </authorList>
    </citation>
    <scope>NUCLEOTIDE SEQUENCE</scope>
    <source>
        <strain evidence="1">WSJ</strain>
        <tissue evidence="1">Leaf</tissue>
    </source>
</reference>
<protein>
    <submittedName>
        <fullName evidence="1">Uncharacterized protein</fullName>
    </submittedName>
</protein>
<evidence type="ECO:0000313" key="2">
    <source>
        <dbReference type="Proteomes" id="UP001229421"/>
    </source>
</evidence>
<accession>A0AAD8K2I5</accession>
<evidence type="ECO:0000313" key="1">
    <source>
        <dbReference type="EMBL" id="KAK1415205.1"/>
    </source>
</evidence>
<comment type="caution">
    <text evidence="1">The sequence shown here is derived from an EMBL/GenBank/DDBJ whole genome shotgun (WGS) entry which is preliminary data.</text>
</comment>
<keyword evidence="2" id="KW-1185">Reference proteome</keyword>
<proteinExistence type="predicted"/>
<name>A0AAD8K2I5_TARER</name>
<sequence>MLLRLVCYVVVKSGCQRDHITGLRYKSSPFSHFLCCVNFQINWRLTLGGIFYKWKNPTKAKKQSGALDYGVYGLDESRWTRWKDTTPDGQNYYSWGIPPQMDAAKLKRNILKLQTLVTDKECLYRDAKQRIKVVALELNKTLEEFSSAKLSVDKFNGSKNVAEKMLNAQLHGRYKGGLDDNGVSSIPTTDFGGYWVVDEIKDHTPHSLKIFVPPKGPSPSPRAIIRIMKNPKAPTSIPNNLNRIVDKPNLLLHLLLFLSFYVVQTIPSSIDPFL</sequence>
<dbReference type="AlphaFoldDB" id="A0AAD8K2I5"/>
<organism evidence="1 2">
    <name type="scientific">Tagetes erecta</name>
    <name type="common">African marigold</name>
    <dbReference type="NCBI Taxonomy" id="13708"/>
    <lineage>
        <taxon>Eukaryota</taxon>
        <taxon>Viridiplantae</taxon>
        <taxon>Streptophyta</taxon>
        <taxon>Embryophyta</taxon>
        <taxon>Tracheophyta</taxon>
        <taxon>Spermatophyta</taxon>
        <taxon>Magnoliopsida</taxon>
        <taxon>eudicotyledons</taxon>
        <taxon>Gunneridae</taxon>
        <taxon>Pentapetalae</taxon>
        <taxon>asterids</taxon>
        <taxon>campanulids</taxon>
        <taxon>Asterales</taxon>
        <taxon>Asteraceae</taxon>
        <taxon>Asteroideae</taxon>
        <taxon>Heliantheae alliance</taxon>
        <taxon>Tageteae</taxon>
        <taxon>Tagetes</taxon>
    </lineage>
</organism>
<dbReference type="Proteomes" id="UP001229421">
    <property type="component" value="Unassembled WGS sequence"/>
</dbReference>
<gene>
    <name evidence="1" type="ORF">QVD17_30978</name>
</gene>